<dbReference type="FunCoup" id="A0A7N4NMN2">
    <property type="interactions" value="338"/>
</dbReference>
<dbReference type="Ensembl" id="ENSSHAT00000027721.1">
    <property type="protein sequence ID" value="ENSSHAP00000025680.1"/>
    <property type="gene ID" value="ENSSHAG00000030265.1"/>
</dbReference>
<dbReference type="InParanoid" id="A0A7N4NMN2"/>
<dbReference type="RefSeq" id="XP_003768824.1">
    <property type="nucleotide sequence ID" value="XM_003768776.4"/>
</dbReference>
<protein>
    <submittedName>
        <fullName evidence="7">Transmembrane protein 256</fullName>
    </submittedName>
</protein>
<evidence type="ECO:0000256" key="6">
    <source>
        <dbReference type="SAM" id="Phobius"/>
    </source>
</evidence>
<evidence type="ECO:0000256" key="1">
    <source>
        <dbReference type="ARBA" id="ARBA00004141"/>
    </source>
</evidence>
<feature type="transmembrane region" description="Helical" evidence="6">
    <location>
        <begin position="93"/>
        <end position="111"/>
    </location>
</feature>
<dbReference type="Pfam" id="PF04241">
    <property type="entry name" value="DUF423"/>
    <property type="match status" value="1"/>
</dbReference>
<keyword evidence="8" id="KW-1185">Reference proteome</keyword>
<dbReference type="CTD" id="254863"/>
<evidence type="ECO:0000256" key="3">
    <source>
        <dbReference type="ARBA" id="ARBA00022692"/>
    </source>
</evidence>
<reference evidence="7" key="2">
    <citation type="submission" date="2025-08" db="UniProtKB">
        <authorList>
            <consortium name="Ensembl"/>
        </authorList>
    </citation>
    <scope>IDENTIFICATION</scope>
</reference>
<evidence type="ECO:0000256" key="4">
    <source>
        <dbReference type="ARBA" id="ARBA00022989"/>
    </source>
</evidence>
<organism evidence="7 8">
    <name type="scientific">Sarcophilus harrisii</name>
    <name type="common">Tasmanian devil</name>
    <name type="synonym">Sarcophilus laniarius</name>
    <dbReference type="NCBI Taxonomy" id="9305"/>
    <lineage>
        <taxon>Eukaryota</taxon>
        <taxon>Metazoa</taxon>
        <taxon>Chordata</taxon>
        <taxon>Craniata</taxon>
        <taxon>Vertebrata</taxon>
        <taxon>Euteleostomi</taxon>
        <taxon>Mammalia</taxon>
        <taxon>Metatheria</taxon>
        <taxon>Dasyuromorphia</taxon>
        <taxon>Dasyuridae</taxon>
        <taxon>Sarcophilus</taxon>
    </lineage>
</organism>
<evidence type="ECO:0000256" key="2">
    <source>
        <dbReference type="ARBA" id="ARBA00006208"/>
    </source>
</evidence>
<keyword evidence="3 6" id="KW-0812">Transmembrane</keyword>
<evidence type="ECO:0000256" key="5">
    <source>
        <dbReference type="ARBA" id="ARBA00023136"/>
    </source>
</evidence>
<keyword evidence="5 6" id="KW-0472">Membrane</keyword>
<dbReference type="Proteomes" id="UP000007648">
    <property type="component" value="Unassembled WGS sequence"/>
</dbReference>
<dbReference type="InterPro" id="IPR006696">
    <property type="entry name" value="DUF423"/>
</dbReference>
<sequence length="113" mass="11994">MAGLGAAFRRLGAVSGASALGLATYGAHGANIRDSYHKELFEKTNKHHFFHSLALLCVPLCSKPVWAGTLLTSGISFFCGSFYYQALTEDTKAMSIAPVGGCLLILGWLALTL</sequence>
<name>A0A7N4NMN2_SARHA</name>
<keyword evidence="4 6" id="KW-1133">Transmembrane helix</keyword>
<comment type="similarity">
    <text evidence="2">Belongs to the TMEM256 family.</text>
</comment>
<reference evidence="7" key="3">
    <citation type="submission" date="2025-09" db="UniProtKB">
        <authorList>
            <consortium name="Ensembl"/>
        </authorList>
    </citation>
    <scope>IDENTIFICATION</scope>
</reference>
<evidence type="ECO:0000313" key="7">
    <source>
        <dbReference type="Ensembl" id="ENSSHAP00000025680.1"/>
    </source>
</evidence>
<dbReference type="OMA" id="YHYSITG"/>
<proteinExistence type="inferred from homology"/>
<dbReference type="GeneID" id="100928382"/>
<feature type="transmembrane region" description="Helical" evidence="6">
    <location>
        <begin position="65"/>
        <end position="86"/>
    </location>
</feature>
<dbReference type="OrthoDB" id="269173at2759"/>
<evidence type="ECO:0000313" key="8">
    <source>
        <dbReference type="Proteomes" id="UP000007648"/>
    </source>
</evidence>
<dbReference type="KEGG" id="shr:100928382"/>
<dbReference type="AlphaFoldDB" id="A0A7N4NMN2"/>
<comment type="subcellular location">
    <subcellularLocation>
        <location evidence="1">Membrane</location>
        <topology evidence="1">Multi-pass membrane protein</topology>
    </subcellularLocation>
</comment>
<dbReference type="GeneTree" id="ENSGT00390000000334"/>
<gene>
    <name evidence="7" type="primary">TMEM256</name>
</gene>
<reference evidence="7 8" key="1">
    <citation type="journal article" date="2011" name="Proc. Natl. Acad. Sci. U.S.A.">
        <title>Genetic diversity and population structure of the endangered marsupial Sarcophilus harrisii (Tasmanian devil).</title>
        <authorList>
            <person name="Miller W."/>
            <person name="Hayes V.M."/>
            <person name="Ratan A."/>
            <person name="Petersen D.C."/>
            <person name="Wittekindt N.E."/>
            <person name="Miller J."/>
            <person name="Walenz B."/>
            <person name="Knight J."/>
            <person name="Qi J."/>
            <person name="Zhao F."/>
            <person name="Wang Q."/>
            <person name="Bedoya-Reina O.C."/>
            <person name="Katiyar N."/>
            <person name="Tomsho L.P."/>
            <person name="Kasson L.M."/>
            <person name="Hardie R.A."/>
            <person name="Woodbridge P."/>
            <person name="Tindall E.A."/>
            <person name="Bertelsen M.F."/>
            <person name="Dixon D."/>
            <person name="Pyecroft S."/>
            <person name="Helgen K.M."/>
            <person name="Lesk A.M."/>
            <person name="Pringle T.H."/>
            <person name="Patterson N."/>
            <person name="Zhang Y."/>
            <person name="Kreiss A."/>
            <person name="Woods G.M."/>
            <person name="Jones M.E."/>
            <person name="Schuster S.C."/>
        </authorList>
    </citation>
    <scope>NUCLEOTIDE SEQUENCE [LARGE SCALE GENOMIC DNA]</scope>
</reference>
<dbReference type="PANTHER" id="PTHR43461">
    <property type="entry name" value="TRANSMEMBRANE PROTEIN 256"/>
    <property type="match status" value="1"/>
</dbReference>
<accession>A0A7N4NMN2</accession>
<dbReference type="GO" id="GO:0016020">
    <property type="term" value="C:membrane"/>
    <property type="evidence" value="ECO:0007669"/>
    <property type="project" value="UniProtKB-SubCell"/>
</dbReference>
<dbReference type="PANTHER" id="PTHR43461:SF1">
    <property type="entry name" value="TRANSMEMBRANE PROTEIN 256"/>
    <property type="match status" value="1"/>
</dbReference>